<dbReference type="AlphaFoldDB" id="A0A8J2ZU34"/>
<dbReference type="CDD" id="cd07377">
    <property type="entry name" value="WHTH_GntR"/>
    <property type="match status" value="1"/>
</dbReference>
<dbReference type="Pfam" id="PF00392">
    <property type="entry name" value="GntR"/>
    <property type="match status" value="1"/>
</dbReference>
<accession>A0A8J2ZU34</accession>
<dbReference type="PROSITE" id="PS50949">
    <property type="entry name" value="HTH_GNTR"/>
    <property type="match status" value="1"/>
</dbReference>
<dbReference type="PANTHER" id="PTHR43537">
    <property type="entry name" value="TRANSCRIPTIONAL REGULATOR, GNTR FAMILY"/>
    <property type="match status" value="1"/>
</dbReference>
<evidence type="ECO:0000313" key="6">
    <source>
        <dbReference type="Proteomes" id="UP000656813"/>
    </source>
</evidence>
<keyword evidence="2" id="KW-0238">DNA-binding</keyword>
<feature type="domain" description="HTH gntR-type" evidence="4">
    <location>
        <begin position="11"/>
        <end position="78"/>
    </location>
</feature>
<dbReference type="SMART" id="SM00895">
    <property type="entry name" value="FCD"/>
    <property type="match status" value="1"/>
</dbReference>
<keyword evidence="1" id="KW-0805">Transcription regulation</keyword>
<dbReference type="Gene3D" id="1.20.120.530">
    <property type="entry name" value="GntR ligand-binding domain-like"/>
    <property type="match status" value="1"/>
</dbReference>
<dbReference type="InterPro" id="IPR036388">
    <property type="entry name" value="WH-like_DNA-bd_sf"/>
</dbReference>
<reference evidence="5" key="2">
    <citation type="submission" date="2020-09" db="EMBL/GenBank/DDBJ databases">
        <authorList>
            <person name="Sun Q."/>
            <person name="Zhou Y."/>
        </authorList>
    </citation>
    <scope>NUCLEOTIDE SEQUENCE</scope>
    <source>
        <strain evidence="5">CGMCC 1.12777</strain>
    </source>
</reference>
<comment type="caution">
    <text evidence="5">The sequence shown here is derived from an EMBL/GenBank/DDBJ whole genome shotgun (WGS) entry which is preliminary data.</text>
</comment>
<dbReference type="SMART" id="SM00345">
    <property type="entry name" value="HTH_GNTR"/>
    <property type="match status" value="1"/>
</dbReference>
<evidence type="ECO:0000256" key="3">
    <source>
        <dbReference type="ARBA" id="ARBA00023163"/>
    </source>
</evidence>
<dbReference type="Pfam" id="PF07729">
    <property type="entry name" value="FCD"/>
    <property type="match status" value="1"/>
</dbReference>
<dbReference type="RefSeq" id="WP_188495937.1">
    <property type="nucleotide sequence ID" value="NZ_BMFV01000003.1"/>
</dbReference>
<dbReference type="Gene3D" id="1.10.10.10">
    <property type="entry name" value="Winged helix-like DNA-binding domain superfamily/Winged helix DNA-binding domain"/>
    <property type="match status" value="1"/>
</dbReference>
<dbReference type="GO" id="GO:0003700">
    <property type="term" value="F:DNA-binding transcription factor activity"/>
    <property type="evidence" value="ECO:0007669"/>
    <property type="project" value="InterPro"/>
</dbReference>
<organism evidence="5 6">
    <name type="scientific">Pullulanibacillus pueri</name>
    <dbReference type="NCBI Taxonomy" id="1437324"/>
    <lineage>
        <taxon>Bacteria</taxon>
        <taxon>Bacillati</taxon>
        <taxon>Bacillota</taxon>
        <taxon>Bacilli</taxon>
        <taxon>Bacillales</taxon>
        <taxon>Sporolactobacillaceae</taxon>
        <taxon>Pullulanibacillus</taxon>
    </lineage>
</organism>
<dbReference type="SUPFAM" id="SSF48008">
    <property type="entry name" value="GntR ligand-binding domain-like"/>
    <property type="match status" value="1"/>
</dbReference>
<dbReference type="PANTHER" id="PTHR43537:SF24">
    <property type="entry name" value="GLUCONATE OPERON TRANSCRIPTIONAL REPRESSOR"/>
    <property type="match status" value="1"/>
</dbReference>
<evidence type="ECO:0000256" key="1">
    <source>
        <dbReference type="ARBA" id="ARBA00023015"/>
    </source>
</evidence>
<keyword evidence="3" id="KW-0804">Transcription</keyword>
<dbReference type="InterPro" id="IPR008920">
    <property type="entry name" value="TF_FadR/GntR_C"/>
</dbReference>
<keyword evidence="6" id="KW-1185">Reference proteome</keyword>
<dbReference type="GO" id="GO:0003677">
    <property type="term" value="F:DNA binding"/>
    <property type="evidence" value="ECO:0007669"/>
    <property type="project" value="UniProtKB-KW"/>
</dbReference>
<dbReference type="SUPFAM" id="SSF46785">
    <property type="entry name" value="Winged helix' DNA-binding domain"/>
    <property type="match status" value="1"/>
</dbReference>
<dbReference type="Proteomes" id="UP000656813">
    <property type="component" value="Unassembled WGS sequence"/>
</dbReference>
<protein>
    <submittedName>
        <fullName evidence="5">GntR family transcriptional regulator</fullName>
    </submittedName>
</protein>
<dbReference type="InterPro" id="IPR000524">
    <property type="entry name" value="Tscrpt_reg_HTH_GntR"/>
</dbReference>
<proteinExistence type="predicted"/>
<dbReference type="InterPro" id="IPR036390">
    <property type="entry name" value="WH_DNA-bd_sf"/>
</dbReference>
<evidence type="ECO:0000313" key="5">
    <source>
        <dbReference type="EMBL" id="GGH76160.1"/>
    </source>
</evidence>
<gene>
    <name evidence="5" type="ORF">GCM10007096_06170</name>
</gene>
<name>A0A8J2ZU34_9BACL</name>
<sequence>MEGNQPLIQHNSISTQVYLSLKKAIIEGKLPPGERLIVLEIADRFEISQAPVREALERLKQEELIIGKRNKGSVVSNISSKEIKDIFVLREMIEGFAVRETHPQLKEADYRYLENTIMEMGEAIKQNEMLKILEHDMAFHGFFYERCHNDAVLDLWNRMKIKVMRFMAISNKLRSTDGLVRGHLDLIKVLKTGDLEIIEEKFVDHMKSYKFIHLDE</sequence>
<evidence type="ECO:0000259" key="4">
    <source>
        <dbReference type="PROSITE" id="PS50949"/>
    </source>
</evidence>
<dbReference type="InterPro" id="IPR011711">
    <property type="entry name" value="GntR_C"/>
</dbReference>
<reference evidence="5" key="1">
    <citation type="journal article" date="2014" name="Int. J. Syst. Evol. Microbiol.">
        <title>Complete genome sequence of Corynebacterium casei LMG S-19264T (=DSM 44701T), isolated from a smear-ripened cheese.</title>
        <authorList>
            <consortium name="US DOE Joint Genome Institute (JGI-PGF)"/>
            <person name="Walter F."/>
            <person name="Albersmeier A."/>
            <person name="Kalinowski J."/>
            <person name="Ruckert C."/>
        </authorList>
    </citation>
    <scope>NUCLEOTIDE SEQUENCE</scope>
    <source>
        <strain evidence="5">CGMCC 1.12777</strain>
    </source>
</reference>
<dbReference type="EMBL" id="BMFV01000003">
    <property type="protein sequence ID" value="GGH76160.1"/>
    <property type="molecule type" value="Genomic_DNA"/>
</dbReference>
<evidence type="ECO:0000256" key="2">
    <source>
        <dbReference type="ARBA" id="ARBA00023125"/>
    </source>
</evidence>